<gene>
    <name evidence="2" type="ordered locus">Nham_2249</name>
</gene>
<feature type="transmembrane region" description="Helical" evidence="1">
    <location>
        <begin position="7"/>
        <end position="28"/>
    </location>
</feature>
<proteinExistence type="predicted"/>
<keyword evidence="1" id="KW-1133">Transmembrane helix</keyword>
<reference evidence="2 3" key="1">
    <citation type="submission" date="2006-03" db="EMBL/GenBank/DDBJ databases">
        <title>Complete sequence of chromosome of Nitrobacter hamburgensis X14.</title>
        <authorList>
            <consortium name="US DOE Joint Genome Institute"/>
            <person name="Copeland A."/>
            <person name="Lucas S."/>
            <person name="Lapidus A."/>
            <person name="Barry K."/>
            <person name="Detter J.C."/>
            <person name="Glavina del Rio T."/>
            <person name="Hammon N."/>
            <person name="Israni S."/>
            <person name="Dalin E."/>
            <person name="Tice H."/>
            <person name="Pitluck S."/>
            <person name="Chain P."/>
            <person name="Malfatti S."/>
            <person name="Shin M."/>
            <person name="Vergez L."/>
            <person name="Schmutz J."/>
            <person name="Larimer F."/>
            <person name="Land M."/>
            <person name="Hauser L."/>
            <person name="Kyrpides N."/>
            <person name="Ivanova N."/>
            <person name="Ward B."/>
            <person name="Arp D."/>
            <person name="Klotz M."/>
            <person name="Stein L."/>
            <person name="O'Mullan G."/>
            <person name="Starkenburg S."/>
            <person name="Sayavedra L."/>
            <person name="Poret-Peterson A.T."/>
            <person name="Gentry M.E."/>
            <person name="Bruce D."/>
            <person name="Richardson P."/>
        </authorList>
    </citation>
    <scope>NUCLEOTIDE SEQUENCE [LARGE SCALE GENOMIC DNA]</scope>
    <source>
        <strain evidence="3">DSM 10229 / NCIMB 13809 / X14</strain>
    </source>
</reference>
<evidence type="ECO:0000256" key="1">
    <source>
        <dbReference type="SAM" id="Phobius"/>
    </source>
</evidence>
<feature type="transmembrane region" description="Helical" evidence="1">
    <location>
        <begin position="68"/>
        <end position="85"/>
    </location>
</feature>
<dbReference type="eggNOG" id="ENOG5030WH8">
    <property type="taxonomic scope" value="Bacteria"/>
</dbReference>
<dbReference type="STRING" id="323097.Nham_2249"/>
<dbReference type="AlphaFoldDB" id="Q1QL56"/>
<dbReference type="RefSeq" id="WP_011510718.1">
    <property type="nucleotide sequence ID" value="NC_007964.1"/>
</dbReference>
<dbReference type="HOGENOM" id="CLU_1977329_0_0_5"/>
<organism evidence="2 3">
    <name type="scientific">Nitrobacter hamburgensis (strain DSM 10229 / NCIMB 13809 / X14)</name>
    <dbReference type="NCBI Taxonomy" id="323097"/>
    <lineage>
        <taxon>Bacteria</taxon>
        <taxon>Pseudomonadati</taxon>
        <taxon>Pseudomonadota</taxon>
        <taxon>Alphaproteobacteria</taxon>
        <taxon>Hyphomicrobiales</taxon>
        <taxon>Nitrobacteraceae</taxon>
        <taxon>Nitrobacter</taxon>
    </lineage>
</organism>
<sequence>MTIPRNVLWFEVLLYLSLLIDTLSAAFIERPSTEIDETAAVSADMFVVVVLMFFLLLVWLAARHRKSWARWILVAALGLSALSLLDSLSSGLRLASVVDLFSTVLAGAGIYLSFTDDAKDWFNSV</sequence>
<feature type="transmembrane region" description="Helical" evidence="1">
    <location>
        <begin position="91"/>
        <end position="114"/>
    </location>
</feature>
<keyword evidence="3" id="KW-1185">Reference proteome</keyword>
<accession>Q1QL56</accession>
<protein>
    <recommendedName>
        <fullName evidence="4">Transmembrane protein</fullName>
    </recommendedName>
</protein>
<keyword evidence="1" id="KW-0472">Membrane</keyword>
<dbReference type="Proteomes" id="UP000001953">
    <property type="component" value="Chromosome"/>
</dbReference>
<evidence type="ECO:0000313" key="2">
    <source>
        <dbReference type="EMBL" id="ABE63041.1"/>
    </source>
</evidence>
<dbReference type="KEGG" id="nha:Nham_2249"/>
<dbReference type="EMBL" id="CP000319">
    <property type="protein sequence ID" value="ABE63041.1"/>
    <property type="molecule type" value="Genomic_DNA"/>
</dbReference>
<name>Q1QL56_NITHX</name>
<keyword evidence="1" id="KW-0812">Transmembrane</keyword>
<evidence type="ECO:0008006" key="4">
    <source>
        <dbReference type="Google" id="ProtNLM"/>
    </source>
</evidence>
<feature type="transmembrane region" description="Helical" evidence="1">
    <location>
        <begin position="40"/>
        <end position="61"/>
    </location>
</feature>
<evidence type="ECO:0000313" key="3">
    <source>
        <dbReference type="Proteomes" id="UP000001953"/>
    </source>
</evidence>